<evidence type="ECO:0000259" key="5">
    <source>
        <dbReference type="PROSITE" id="PS51007"/>
    </source>
</evidence>
<dbReference type="InterPro" id="IPR051459">
    <property type="entry name" value="Cytochrome_c-type_DH"/>
</dbReference>
<dbReference type="GO" id="GO:0009055">
    <property type="term" value="F:electron transfer activity"/>
    <property type="evidence" value="ECO:0007669"/>
    <property type="project" value="InterPro"/>
</dbReference>
<dbReference type="GO" id="GO:0020037">
    <property type="term" value="F:heme binding"/>
    <property type="evidence" value="ECO:0007669"/>
    <property type="project" value="InterPro"/>
</dbReference>
<dbReference type="InterPro" id="IPR009056">
    <property type="entry name" value="Cyt_c-like_dom"/>
</dbReference>
<evidence type="ECO:0000313" key="7">
    <source>
        <dbReference type="Proteomes" id="UP000589520"/>
    </source>
</evidence>
<dbReference type="PROSITE" id="PS51007">
    <property type="entry name" value="CYTC"/>
    <property type="match status" value="2"/>
</dbReference>
<evidence type="ECO:0000256" key="4">
    <source>
        <dbReference type="PROSITE-ProRule" id="PRU00433"/>
    </source>
</evidence>
<keyword evidence="1 4" id="KW-0349">Heme</keyword>
<keyword evidence="2 4" id="KW-0479">Metal-binding</keyword>
<dbReference type="Gene3D" id="1.10.760.10">
    <property type="entry name" value="Cytochrome c-like domain"/>
    <property type="match status" value="2"/>
</dbReference>
<keyword evidence="7" id="KW-1185">Reference proteome</keyword>
<keyword evidence="3 4" id="KW-0408">Iron</keyword>
<reference evidence="6 7" key="1">
    <citation type="submission" date="2020-07" db="EMBL/GenBank/DDBJ databases">
        <title>Genomic Encyclopedia of Type Strains, Phase IV (KMG-V): Genome sequencing to study the core and pangenomes of soil and plant-associated prokaryotes.</title>
        <authorList>
            <person name="Whitman W."/>
        </authorList>
    </citation>
    <scope>NUCLEOTIDE SEQUENCE [LARGE SCALE GENOMIC DNA]</scope>
    <source>
        <strain evidence="6 7">X4EP2</strain>
    </source>
</reference>
<protein>
    <submittedName>
        <fullName evidence="6">Cytochrome c oxidase cbb3-type subunit 3/ubiquinol-cytochrome c reductase cytochrome c subunit</fullName>
    </submittedName>
</protein>
<feature type="domain" description="Cytochrome c" evidence="5">
    <location>
        <begin position="1"/>
        <end position="88"/>
    </location>
</feature>
<dbReference type="PANTHER" id="PTHR35008:SF4">
    <property type="entry name" value="BLL4482 PROTEIN"/>
    <property type="match status" value="1"/>
</dbReference>
<feature type="domain" description="Cytochrome c" evidence="5">
    <location>
        <begin position="108"/>
        <end position="201"/>
    </location>
</feature>
<dbReference type="InterPro" id="IPR036909">
    <property type="entry name" value="Cyt_c-like_dom_sf"/>
</dbReference>
<evidence type="ECO:0000256" key="3">
    <source>
        <dbReference type="ARBA" id="ARBA00023004"/>
    </source>
</evidence>
<accession>A0A7Y9PHU5</accession>
<sequence>MLRPEEVLTFTTLYKQNCAACHGEDGKNGAALPLANPVYLAVAEEDNIRHIIANGVPGKLMPPFAKNAGGMLTDQQVFALAQGVVRRWGTPNLLAGKNPPPYIATQPGDSTRGQQTFTTFCARCHGAIGEGAPDDPKTGVRKLGSIVDPSYLALISDQDLRIIIIAGLPDRGMPDWRTDSAVRPLTDQQITDIVSWLASQHVVNPGQPYPTLKTKTSAGATQ</sequence>
<dbReference type="Pfam" id="PF13442">
    <property type="entry name" value="Cytochrome_CBB3"/>
    <property type="match status" value="1"/>
</dbReference>
<dbReference type="EMBL" id="JACCCW010000002">
    <property type="protein sequence ID" value="NYF80087.1"/>
    <property type="molecule type" value="Genomic_DNA"/>
</dbReference>
<dbReference type="GO" id="GO:0046872">
    <property type="term" value="F:metal ion binding"/>
    <property type="evidence" value="ECO:0007669"/>
    <property type="project" value="UniProtKB-KW"/>
</dbReference>
<organism evidence="6 7">
    <name type="scientific">Granulicella arctica</name>
    <dbReference type="NCBI Taxonomy" id="940613"/>
    <lineage>
        <taxon>Bacteria</taxon>
        <taxon>Pseudomonadati</taxon>
        <taxon>Acidobacteriota</taxon>
        <taxon>Terriglobia</taxon>
        <taxon>Terriglobales</taxon>
        <taxon>Acidobacteriaceae</taxon>
        <taxon>Granulicella</taxon>
    </lineage>
</organism>
<dbReference type="Proteomes" id="UP000589520">
    <property type="component" value="Unassembled WGS sequence"/>
</dbReference>
<dbReference type="AlphaFoldDB" id="A0A7Y9PHU5"/>
<dbReference type="SUPFAM" id="SSF46626">
    <property type="entry name" value="Cytochrome c"/>
    <property type="match status" value="2"/>
</dbReference>
<name>A0A7Y9PHU5_9BACT</name>
<evidence type="ECO:0000256" key="2">
    <source>
        <dbReference type="ARBA" id="ARBA00022723"/>
    </source>
</evidence>
<dbReference type="PANTHER" id="PTHR35008">
    <property type="entry name" value="BLL4482 PROTEIN-RELATED"/>
    <property type="match status" value="1"/>
</dbReference>
<dbReference type="RefSeq" id="WP_348640859.1">
    <property type="nucleotide sequence ID" value="NZ_JACCCW010000002.1"/>
</dbReference>
<proteinExistence type="predicted"/>
<dbReference type="Pfam" id="PF00034">
    <property type="entry name" value="Cytochrom_C"/>
    <property type="match status" value="1"/>
</dbReference>
<gene>
    <name evidence="6" type="ORF">HDF17_002407</name>
</gene>
<evidence type="ECO:0000313" key="6">
    <source>
        <dbReference type="EMBL" id="NYF80087.1"/>
    </source>
</evidence>
<comment type="caution">
    <text evidence="6">The sequence shown here is derived from an EMBL/GenBank/DDBJ whole genome shotgun (WGS) entry which is preliminary data.</text>
</comment>
<evidence type="ECO:0000256" key="1">
    <source>
        <dbReference type="ARBA" id="ARBA00022617"/>
    </source>
</evidence>